<organism evidence="2">
    <name type="scientific">Telmatobacter sp. DSM 110680</name>
    <dbReference type="NCBI Taxonomy" id="3036704"/>
    <lineage>
        <taxon>Bacteria</taxon>
        <taxon>Pseudomonadati</taxon>
        <taxon>Acidobacteriota</taxon>
        <taxon>Terriglobia</taxon>
        <taxon>Terriglobales</taxon>
        <taxon>Acidobacteriaceae</taxon>
        <taxon>Telmatobacter</taxon>
    </lineage>
</organism>
<name>A0AAU7DQF1_9BACT</name>
<dbReference type="RefSeq" id="WP_348265257.1">
    <property type="nucleotide sequence ID" value="NZ_CP121196.1"/>
</dbReference>
<feature type="signal peptide" evidence="1">
    <location>
        <begin position="1"/>
        <end position="21"/>
    </location>
</feature>
<proteinExistence type="predicted"/>
<evidence type="ECO:0000256" key="1">
    <source>
        <dbReference type="SAM" id="SignalP"/>
    </source>
</evidence>
<accession>A0AAU7DQF1</accession>
<protein>
    <submittedName>
        <fullName evidence="2">Uncharacterized protein</fullName>
    </submittedName>
</protein>
<sequence length="376" mass="39821">MKHLVHIALFCLVATSLHAQAVDTTVCDVLKDPSSFNGKTVRIKATVSSGFDEFIIKAEDCKYHIGGIWLAYPEGTKAKSGPVALLQLQPAANFAGTVAPADRAPITLDKSKDFKQFDSLLAAPYKGNNMCLGCTKSEVGATLIGRIDAVKPDMRRDAAGKIIDITGFGNLNAYPVRLVLQSVTDATAREIDYSKSAAITKSETSTDSPSGDATASVHAFAKVFGASSPLGDQVERAAAAFGKQGEDNGVTVVFSGMNEASLRLEQKGSHASPDGVLYNCTFDSSRLKGNALALAIAHMGEHVADIRDPKASSETLYGLENRGWITTALTAIGARQKSLTIPGGYLIWNAAWPPADINKLSSDALSEFLKSQALLQ</sequence>
<evidence type="ECO:0000313" key="2">
    <source>
        <dbReference type="EMBL" id="XBH20033.1"/>
    </source>
</evidence>
<dbReference type="AlphaFoldDB" id="A0AAU7DQF1"/>
<feature type="chain" id="PRO_5043862539" evidence="1">
    <location>
        <begin position="22"/>
        <end position="376"/>
    </location>
</feature>
<dbReference type="EMBL" id="CP121196">
    <property type="protein sequence ID" value="XBH20033.1"/>
    <property type="molecule type" value="Genomic_DNA"/>
</dbReference>
<reference evidence="2" key="1">
    <citation type="submission" date="2023-03" db="EMBL/GenBank/DDBJ databases">
        <title>Edaphobacter sp.</title>
        <authorList>
            <person name="Huber K.J."/>
            <person name="Papendorf J."/>
            <person name="Pilke C."/>
            <person name="Bunk B."/>
            <person name="Sproeer C."/>
            <person name="Pester M."/>
        </authorList>
    </citation>
    <scope>NUCLEOTIDE SEQUENCE</scope>
    <source>
        <strain evidence="2">DSM 110680</strain>
    </source>
</reference>
<gene>
    <name evidence="2" type="ORF">P8935_12085</name>
</gene>
<keyword evidence="1" id="KW-0732">Signal</keyword>